<protein>
    <recommendedName>
        <fullName evidence="3">LGFP repeat-containing protein</fullName>
    </recommendedName>
</protein>
<reference evidence="1" key="2">
    <citation type="submission" date="2021-04" db="EMBL/GenBank/DDBJ databases">
        <authorList>
            <person name="Gilroy R."/>
        </authorList>
    </citation>
    <scope>NUCLEOTIDE SEQUENCE</scope>
    <source>
        <strain evidence="1">4376</strain>
    </source>
</reference>
<gene>
    <name evidence="1" type="ORF">H9867_05010</name>
</gene>
<dbReference type="Pfam" id="PF08310">
    <property type="entry name" value="LGFP"/>
    <property type="match status" value="2"/>
</dbReference>
<reference evidence="1" key="1">
    <citation type="journal article" date="2021" name="PeerJ">
        <title>Extensive microbial diversity within the chicken gut microbiome revealed by metagenomics and culture.</title>
        <authorList>
            <person name="Gilroy R."/>
            <person name="Ravi A."/>
            <person name="Getino M."/>
            <person name="Pursley I."/>
            <person name="Horton D.L."/>
            <person name="Alikhan N.F."/>
            <person name="Baker D."/>
            <person name="Gharbi K."/>
            <person name="Hall N."/>
            <person name="Watson M."/>
            <person name="Adriaenssens E.M."/>
            <person name="Foster-Nyarko E."/>
            <person name="Jarju S."/>
            <person name="Secka A."/>
            <person name="Antonio M."/>
            <person name="Oren A."/>
            <person name="Chaudhuri R.R."/>
            <person name="La Ragione R."/>
            <person name="Hildebrand F."/>
            <person name="Pallen M.J."/>
        </authorList>
    </citation>
    <scope>NUCLEOTIDE SEQUENCE</scope>
    <source>
        <strain evidence="1">4376</strain>
    </source>
</reference>
<dbReference type="Proteomes" id="UP000824189">
    <property type="component" value="Unassembled WGS sequence"/>
</dbReference>
<evidence type="ECO:0008006" key="3">
    <source>
        <dbReference type="Google" id="ProtNLM"/>
    </source>
</evidence>
<name>A0A9D1RYW7_9CORY</name>
<evidence type="ECO:0000313" key="2">
    <source>
        <dbReference type="Proteomes" id="UP000824189"/>
    </source>
</evidence>
<dbReference type="EMBL" id="DXFZ01000057">
    <property type="protein sequence ID" value="HIW95828.1"/>
    <property type="molecule type" value="Genomic_DNA"/>
</dbReference>
<dbReference type="AlphaFoldDB" id="A0A9D1RYW7"/>
<evidence type="ECO:0000313" key="1">
    <source>
        <dbReference type="EMBL" id="HIW95828.1"/>
    </source>
</evidence>
<comment type="caution">
    <text evidence="1">The sequence shown here is derived from an EMBL/GenBank/DDBJ whole genome shotgun (WGS) entry which is preliminary data.</text>
</comment>
<proteinExistence type="predicted"/>
<accession>A0A9D1RYW7</accession>
<dbReference type="InterPro" id="IPR013207">
    <property type="entry name" value="LGFP"/>
</dbReference>
<organism evidence="1 2">
    <name type="scientific">Candidatus Corynebacterium gallistercoris</name>
    <dbReference type="NCBI Taxonomy" id="2838530"/>
    <lineage>
        <taxon>Bacteria</taxon>
        <taxon>Bacillati</taxon>
        <taxon>Actinomycetota</taxon>
        <taxon>Actinomycetes</taxon>
        <taxon>Mycobacteriales</taxon>
        <taxon>Corynebacteriaceae</taxon>
        <taxon>Corynebacterium</taxon>
    </lineage>
</organism>
<sequence length="190" mass="21728">MLTTTSAAHERHGEVVQGRILETYKRLGGYRTFGNAIIPESDAGRGGKFQVFEQASSIYWHPNVSHGVARQVKGAIRDRWRDWGWENGPLRYPTTDELTTPDRVGRFNHFEDGSIYWTPGTGAQIVKGRVRDYWASRGWETGLHGYPVGEEYFVDGGINQDFQNLSIQWVEPISRRLPTGDHINWDGYQM</sequence>